<dbReference type="InParanoid" id="A0A2P6MWD3"/>
<protein>
    <recommendedName>
        <fullName evidence="3">Homeobox domain-containing protein</fullName>
    </recommendedName>
</protein>
<feature type="DNA-binding region" description="Homeobox" evidence="1">
    <location>
        <begin position="147"/>
        <end position="208"/>
    </location>
</feature>
<accession>A0A2P6MWD3</accession>
<dbReference type="AlphaFoldDB" id="A0A2P6MWD3"/>
<dbReference type="PROSITE" id="PS50071">
    <property type="entry name" value="HOMEOBOX_2"/>
    <property type="match status" value="1"/>
</dbReference>
<gene>
    <name evidence="4" type="ORF">PROFUN_01672</name>
</gene>
<comment type="caution">
    <text evidence="4">The sequence shown here is derived from an EMBL/GenBank/DDBJ whole genome shotgun (WGS) entry which is preliminary data.</text>
</comment>
<dbReference type="GO" id="GO:0005634">
    <property type="term" value="C:nucleus"/>
    <property type="evidence" value="ECO:0007669"/>
    <property type="project" value="UniProtKB-SubCell"/>
</dbReference>
<keyword evidence="1" id="KW-0371">Homeobox</keyword>
<dbReference type="InterPro" id="IPR001356">
    <property type="entry name" value="HD"/>
</dbReference>
<dbReference type="Gene3D" id="1.10.10.60">
    <property type="entry name" value="Homeodomain-like"/>
    <property type="match status" value="2"/>
</dbReference>
<keyword evidence="1" id="KW-0539">Nucleus</keyword>
<evidence type="ECO:0000256" key="2">
    <source>
        <dbReference type="SAM" id="MobiDB-lite"/>
    </source>
</evidence>
<dbReference type="EMBL" id="MDYQ01000353">
    <property type="protein sequence ID" value="PRP75956.1"/>
    <property type="molecule type" value="Genomic_DNA"/>
</dbReference>
<feature type="domain" description="Homeobox" evidence="3">
    <location>
        <begin position="145"/>
        <end position="207"/>
    </location>
</feature>
<evidence type="ECO:0000259" key="3">
    <source>
        <dbReference type="PROSITE" id="PS50071"/>
    </source>
</evidence>
<proteinExistence type="predicted"/>
<dbReference type="Proteomes" id="UP000241769">
    <property type="component" value="Unassembled WGS sequence"/>
</dbReference>
<dbReference type="InterPro" id="IPR009057">
    <property type="entry name" value="Homeodomain-like_sf"/>
</dbReference>
<feature type="region of interest" description="Disordered" evidence="2">
    <location>
        <begin position="28"/>
        <end position="79"/>
    </location>
</feature>
<evidence type="ECO:0000313" key="4">
    <source>
        <dbReference type="EMBL" id="PRP75956.1"/>
    </source>
</evidence>
<evidence type="ECO:0000256" key="1">
    <source>
        <dbReference type="PROSITE-ProRule" id="PRU00108"/>
    </source>
</evidence>
<keyword evidence="1" id="KW-0238">DNA-binding</keyword>
<organism evidence="4 5">
    <name type="scientific">Planoprotostelium fungivorum</name>
    <dbReference type="NCBI Taxonomy" id="1890364"/>
    <lineage>
        <taxon>Eukaryota</taxon>
        <taxon>Amoebozoa</taxon>
        <taxon>Evosea</taxon>
        <taxon>Variosea</taxon>
        <taxon>Cavosteliida</taxon>
        <taxon>Cavosteliaceae</taxon>
        <taxon>Planoprotostelium</taxon>
    </lineage>
</organism>
<comment type="subcellular location">
    <subcellularLocation>
        <location evidence="1">Nucleus</location>
    </subcellularLocation>
</comment>
<keyword evidence="5" id="KW-1185">Reference proteome</keyword>
<name>A0A2P6MWD3_9EUKA</name>
<feature type="compositionally biased region" description="Basic and acidic residues" evidence="2">
    <location>
        <begin position="37"/>
        <end position="64"/>
    </location>
</feature>
<sequence>MPTWRWVIHTKDGIQKATSDGAYLPDVIPQALLTEEDPVRNERQSSPSTKREDDRTASEEDIVTHHQSKKRKMDSEYEDRSPTIFSSFSEVSTDSAISSMIVLAEDSFLKNERRWSTEERKRLVDTTGLSPQQIQKWRDNRKRIGPPKKTRNYLTKEQYQRLFESYHLDDRMCIPKEERKRLSEELNISREKLRLWVRNYSSKGPDMSDDPGSSSSSS</sequence>
<dbReference type="SUPFAM" id="SSF46689">
    <property type="entry name" value="Homeodomain-like"/>
    <property type="match status" value="1"/>
</dbReference>
<reference evidence="4 5" key="1">
    <citation type="journal article" date="2018" name="Genome Biol. Evol.">
        <title>Multiple Roots of Fruiting Body Formation in Amoebozoa.</title>
        <authorList>
            <person name="Hillmann F."/>
            <person name="Forbes G."/>
            <person name="Novohradska S."/>
            <person name="Ferling I."/>
            <person name="Riege K."/>
            <person name="Groth M."/>
            <person name="Westermann M."/>
            <person name="Marz M."/>
            <person name="Spaller T."/>
            <person name="Winckler T."/>
            <person name="Schaap P."/>
            <person name="Glockner G."/>
        </authorList>
    </citation>
    <scope>NUCLEOTIDE SEQUENCE [LARGE SCALE GENOMIC DNA]</scope>
    <source>
        <strain evidence="4 5">Jena</strain>
    </source>
</reference>
<dbReference type="GO" id="GO:0003677">
    <property type="term" value="F:DNA binding"/>
    <property type="evidence" value="ECO:0007669"/>
    <property type="project" value="UniProtKB-UniRule"/>
</dbReference>
<evidence type="ECO:0000313" key="5">
    <source>
        <dbReference type="Proteomes" id="UP000241769"/>
    </source>
</evidence>